<dbReference type="InterPro" id="IPR035986">
    <property type="entry name" value="PKD_dom_sf"/>
</dbReference>
<organism evidence="3 4">
    <name type="scientific">Costertonia aggregata</name>
    <dbReference type="NCBI Taxonomy" id="343403"/>
    <lineage>
        <taxon>Bacteria</taxon>
        <taxon>Pseudomonadati</taxon>
        <taxon>Bacteroidota</taxon>
        <taxon>Flavobacteriia</taxon>
        <taxon>Flavobacteriales</taxon>
        <taxon>Flavobacteriaceae</taxon>
        <taxon>Costertonia</taxon>
    </lineage>
</organism>
<keyword evidence="1" id="KW-0732">Signal</keyword>
<accession>A0A7H9AR51</accession>
<dbReference type="EMBL" id="CP058595">
    <property type="protein sequence ID" value="QLG45923.1"/>
    <property type="molecule type" value="Genomic_DNA"/>
</dbReference>
<dbReference type="PROSITE" id="PS51257">
    <property type="entry name" value="PROKAR_LIPOPROTEIN"/>
    <property type="match status" value="1"/>
</dbReference>
<feature type="signal peptide" evidence="1">
    <location>
        <begin position="1"/>
        <end position="22"/>
    </location>
</feature>
<dbReference type="RefSeq" id="WP_179242209.1">
    <property type="nucleotide sequence ID" value="NZ_CP058595.1"/>
</dbReference>
<dbReference type="PROSITE" id="PS50093">
    <property type="entry name" value="PKD"/>
    <property type="match status" value="1"/>
</dbReference>
<evidence type="ECO:0000313" key="3">
    <source>
        <dbReference type="EMBL" id="QLG45923.1"/>
    </source>
</evidence>
<dbReference type="InterPro" id="IPR013783">
    <property type="entry name" value="Ig-like_fold"/>
</dbReference>
<dbReference type="SUPFAM" id="SSF49299">
    <property type="entry name" value="PKD domain"/>
    <property type="match status" value="1"/>
</dbReference>
<feature type="domain" description="PKD" evidence="2">
    <location>
        <begin position="61"/>
        <end position="114"/>
    </location>
</feature>
<dbReference type="Gene3D" id="2.60.40.10">
    <property type="entry name" value="Immunoglobulins"/>
    <property type="match status" value="1"/>
</dbReference>
<feature type="chain" id="PRO_5028986310" description="PKD domain-containing protein" evidence="1">
    <location>
        <begin position="23"/>
        <end position="466"/>
    </location>
</feature>
<sequence length="466" mass="51554">MKKIYFTGLCLLSIMACTKETASPNSDPDSIPESDAKLKACFTVSKDTVSIGESLTINSCSKNAISFKYDFGNGTQSSEEAPVFTDQEGGAYTIELTVKNEAGDTETFNYPVYVKPAKEHYFFPDIADGFSTVSLETGINIANNTYYSLQLVEDAGTSKFYYSEIDENYQSTSNYIADKQFNSNSAFLNVFPSGNKNFHFSRTLADFYGTHEVTYNNAWGFLNGINSATKHKYGCIADGSFYLYYGAKKVDGVYKTAIERRNSSGDAFEEFINPIGDADSMLGDLILTESGYVAFGAKFNKNTTSPSISGYKPILVFYDTALNVTSHIVLEESVLDTKINSANDLNGTFHLEQLTNGNLVCYGNGELIITNASGSPIKTHYFEGTNNNQALLALGDTFIVSSKEYLRKFDANGNSIKNLKYKGLHLPEIIEKEDRLFFIGGYSHEEKTRIFYGATDKDLQLIDVNK</sequence>
<evidence type="ECO:0000259" key="2">
    <source>
        <dbReference type="PROSITE" id="PS50093"/>
    </source>
</evidence>
<dbReference type="AlphaFoldDB" id="A0A7H9AR51"/>
<protein>
    <recommendedName>
        <fullName evidence="2">PKD domain-containing protein</fullName>
    </recommendedName>
</protein>
<dbReference type="CDD" id="cd00146">
    <property type="entry name" value="PKD"/>
    <property type="match status" value="1"/>
</dbReference>
<dbReference type="KEGG" id="cagg:HYG79_11370"/>
<dbReference type="InterPro" id="IPR022409">
    <property type="entry name" value="PKD/Chitinase_dom"/>
</dbReference>
<keyword evidence="4" id="KW-1185">Reference proteome</keyword>
<proteinExistence type="predicted"/>
<gene>
    <name evidence="3" type="ORF">HYG79_11370</name>
</gene>
<name>A0A7H9AR51_9FLAO</name>
<evidence type="ECO:0000256" key="1">
    <source>
        <dbReference type="SAM" id="SignalP"/>
    </source>
</evidence>
<dbReference type="Proteomes" id="UP000509302">
    <property type="component" value="Chromosome"/>
</dbReference>
<evidence type="ECO:0000313" key="4">
    <source>
        <dbReference type="Proteomes" id="UP000509302"/>
    </source>
</evidence>
<reference evidence="3 4" key="1">
    <citation type="journal article" date="2006" name="Int. J. Syst. Evol. Microbiol.">
        <title>Costertonia aggregata gen. nov., sp. nov., a mesophilic marine bacterium of the family Flavobacteriaceae, isolated from a mature biofilm.</title>
        <authorList>
            <person name="Kwon K.K."/>
            <person name="Lee Y.K."/>
            <person name="Lee H.K."/>
        </authorList>
    </citation>
    <scope>NUCLEOTIDE SEQUENCE [LARGE SCALE GENOMIC DNA]</scope>
    <source>
        <strain evidence="3 4">KCCM 42265</strain>
    </source>
</reference>
<dbReference type="SMART" id="SM00089">
    <property type="entry name" value="PKD"/>
    <property type="match status" value="1"/>
</dbReference>
<dbReference type="InterPro" id="IPR000601">
    <property type="entry name" value="PKD_dom"/>
</dbReference>